<feature type="transmembrane region" description="Helical" evidence="2">
    <location>
        <begin position="110"/>
        <end position="128"/>
    </location>
</feature>
<keyword evidence="2" id="KW-1133">Transmembrane helix</keyword>
<reference evidence="3 4" key="1">
    <citation type="submission" date="2022-07" db="EMBL/GenBank/DDBJ databases">
        <title>Bombella genomes.</title>
        <authorList>
            <person name="Harer L."/>
            <person name="Styblova S."/>
            <person name="Ehrmann M."/>
        </authorList>
    </citation>
    <scope>NUCLEOTIDE SEQUENCE [LARGE SCALE GENOMIC DNA]</scope>
    <source>
        <strain evidence="3 4">TMW 2.2558</strain>
    </source>
</reference>
<keyword evidence="2" id="KW-0812">Transmembrane</keyword>
<evidence type="ECO:0000256" key="2">
    <source>
        <dbReference type="SAM" id="Phobius"/>
    </source>
</evidence>
<protein>
    <submittedName>
        <fullName evidence="3">Permease</fullName>
    </submittedName>
</protein>
<accession>A0ABT3W6C2</accession>
<dbReference type="Proteomes" id="UP001165648">
    <property type="component" value="Unassembled WGS sequence"/>
</dbReference>
<keyword evidence="2" id="KW-0472">Membrane</keyword>
<sequence length="167" mass="18218">MRATLLQRHILRGLMMLIMLVAFSGQLLLTATSLPEESPRAAILRLTHLDIAPAPPPEPAGPAPSCPEPHAGPTMHDAMGMTTPHHTAQHDKMTHHGGHHHGVDCPLCPLLGHILFTLTSLFVLLSCIRLSRQLWQASPPAQAPPEPTRQRPPSRGPPRLFLNQTFA</sequence>
<feature type="region of interest" description="Disordered" evidence="1">
    <location>
        <begin position="138"/>
        <end position="167"/>
    </location>
</feature>
<proteinExistence type="predicted"/>
<evidence type="ECO:0000313" key="3">
    <source>
        <dbReference type="EMBL" id="MCX5614622.1"/>
    </source>
</evidence>
<feature type="region of interest" description="Disordered" evidence="1">
    <location>
        <begin position="52"/>
        <end position="99"/>
    </location>
</feature>
<feature type="compositionally biased region" description="Pro residues" evidence="1">
    <location>
        <begin position="53"/>
        <end position="67"/>
    </location>
</feature>
<dbReference type="EMBL" id="JANIDW010000002">
    <property type="protein sequence ID" value="MCX5614622.1"/>
    <property type="molecule type" value="Genomic_DNA"/>
</dbReference>
<organism evidence="3 4">
    <name type="scientific">Bombella saccharophila</name>
    <dbReference type="NCBI Taxonomy" id="2967338"/>
    <lineage>
        <taxon>Bacteria</taxon>
        <taxon>Pseudomonadati</taxon>
        <taxon>Pseudomonadota</taxon>
        <taxon>Alphaproteobacteria</taxon>
        <taxon>Acetobacterales</taxon>
        <taxon>Acetobacteraceae</taxon>
        <taxon>Bombella</taxon>
    </lineage>
</organism>
<gene>
    <name evidence="3" type="ORF">NQF64_05110</name>
</gene>
<keyword evidence="4" id="KW-1185">Reference proteome</keyword>
<evidence type="ECO:0000256" key="1">
    <source>
        <dbReference type="SAM" id="MobiDB-lite"/>
    </source>
</evidence>
<name>A0ABT3W6C2_9PROT</name>
<dbReference type="RefSeq" id="WP_266106701.1">
    <property type="nucleotide sequence ID" value="NZ_JANIDW010000002.1"/>
</dbReference>
<comment type="caution">
    <text evidence="3">The sequence shown here is derived from an EMBL/GenBank/DDBJ whole genome shotgun (WGS) entry which is preliminary data.</text>
</comment>
<evidence type="ECO:0000313" key="4">
    <source>
        <dbReference type="Proteomes" id="UP001165648"/>
    </source>
</evidence>